<gene>
    <name evidence="2" type="ORF">SBOR_9135</name>
</gene>
<evidence type="ECO:0000256" key="1">
    <source>
        <dbReference type="SAM" id="MobiDB-lite"/>
    </source>
</evidence>
<reference evidence="2 3" key="1">
    <citation type="journal article" date="2014" name="Genome Announc.">
        <title>Draft genome sequence of Sclerotinia borealis, a psychrophilic plant pathogenic fungus.</title>
        <authorList>
            <person name="Mardanov A.V."/>
            <person name="Beletsky A.V."/>
            <person name="Kadnikov V.V."/>
            <person name="Ignatov A.N."/>
            <person name="Ravin N.V."/>
        </authorList>
    </citation>
    <scope>NUCLEOTIDE SEQUENCE [LARGE SCALE GENOMIC DNA]</scope>
    <source>
        <strain evidence="3">F-4157</strain>
    </source>
</reference>
<dbReference type="EMBL" id="AYSA01000623">
    <property type="protein sequence ID" value="ESZ90486.1"/>
    <property type="molecule type" value="Genomic_DNA"/>
</dbReference>
<proteinExistence type="predicted"/>
<dbReference type="HOGENOM" id="CLU_1397086_0_0_1"/>
<comment type="caution">
    <text evidence="2">The sequence shown here is derived from an EMBL/GenBank/DDBJ whole genome shotgun (WGS) entry which is preliminary data.</text>
</comment>
<name>W9C3M9_SCLBF</name>
<evidence type="ECO:0000313" key="2">
    <source>
        <dbReference type="EMBL" id="ESZ90486.1"/>
    </source>
</evidence>
<protein>
    <submittedName>
        <fullName evidence="2">Uncharacterized protein</fullName>
    </submittedName>
</protein>
<dbReference type="AlphaFoldDB" id="W9C3M9"/>
<evidence type="ECO:0000313" key="3">
    <source>
        <dbReference type="Proteomes" id="UP000019487"/>
    </source>
</evidence>
<feature type="region of interest" description="Disordered" evidence="1">
    <location>
        <begin position="1"/>
        <end position="35"/>
    </location>
</feature>
<organism evidence="2 3">
    <name type="scientific">Sclerotinia borealis (strain F-4128)</name>
    <dbReference type="NCBI Taxonomy" id="1432307"/>
    <lineage>
        <taxon>Eukaryota</taxon>
        <taxon>Fungi</taxon>
        <taxon>Dikarya</taxon>
        <taxon>Ascomycota</taxon>
        <taxon>Pezizomycotina</taxon>
        <taxon>Leotiomycetes</taxon>
        <taxon>Helotiales</taxon>
        <taxon>Sclerotiniaceae</taxon>
        <taxon>Sclerotinia</taxon>
    </lineage>
</organism>
<keyword evidence="3" id="KW-1185">Reference proteome</keyword>
<sequence>MATSPSDTTPPSNNTPSTNDIDLLNPSDLTTTTTNRTNDSIMYFKSEYEYLLTKLPPNYPKPAPPIGTYLVPSASSLAAIAISAPSSPANLTSTWSSRFSATPVHTTQKSDVVISTARTVSGVSLKKERMSTGEAKKSFEEMAAEVDEDGKPRYPLMQDRKYGTLGTQTDGDFGIWWEWGGGIPGFGSNAPDDEE</sequence>
<accession>W9C3M9</accession>
<dbReference type="Proteomes" id="UP000019487">
    <property type="component" value="Unassembled WGS sequence"/>
</dbReference>